<evidence type="ECO:0000313" key="3">
    <source>
        <dbReference type="Proteomes" id="UP000046393"/>
    </source>
</evidence>
<name>A0A0N5AVM0_9BILA</name>
<feature type="region of interest" description="Disordered" evidence="1">
    <location>
        <begin position="945"/>
        <end position="1061"/>
    </location>
</feature>
<organism evidence="3 4">
    <name type="scientific">Syphacia muris</name>
    <dbReference type="NCBI Taxonomy" id="451379"/>
    <lineage>
        <taxon>Eukaryota</taxon>
        <taxon>Metazoa</taxon>
        <taxon>Ecdysozoa</taxon>
        <taxon>Nematoda</taxon>
        <taxon>Chromadorea</taxon>
        <taxon>Rhabditida</taxon>
        <taxon>Spirurina</taxon>
        <taxon>Oxyuridomorpha</taxon>
        <taxon>Oxyuroidea</taxon>
        <taxon>Oxyuridae</taxon>
        <taxon>Syphacia</taxon>
    </lineage>
</organism>
<dbReference type="Pfam" id="PF26017">
    <property type="entry name" value="BACK_BTBD8"/>
    <property type="match status" value="1"/>
</dbReference>
<feature type="compositionally biased region" description="Basic and acidic residues" evidence="1">
    <location>
        <begin position="846"/>
        <end position="862"/>
    </location>
</feature>
<dbReference type="AlphaFoldDB" id="A0A0N5AVM0"/>
<proteinExistence type="predicted"/>
<dbReference type="PANTHER" id="PTHR22427">
    <property type="entry name" value="GH15728P"/>
    <property type="match status" value="1"/>
</dbReference>
<dbReference type="InterPro" id="IPR000210">
    <property type="entry name" value="BTB/POZ_dom"/>
</dbReference>
<evidence type="ECO:0000259" key="2">
    <source>
        <dbReference type="PROSITE" id="PS50097"/>
    </source>
</evidence>
<dbReference type="InterPro" id="IPR011333">
    <property type="entry name" value="SKP1/BTB/POZ_sf"/>
</dbReference>
<feature type="region of interest" description="Disordered" evidence="1">
    <location>
        <begin position="113"/>
        <end position="173"/>
    </location>
</feature>
<dbReference type="InterPro" id="IPR043225">
    <property type="entry name" value="BACK_BTBD8"/>
</dbReference>
<dbReference type="PANTHER" id="PTHR22427:SF7">
    <property type="entry name" value="GH15728P"/>
    <property type="match status" value="1"/>
</dbReference>
<feature type="compositionally biased region" description="Basic and acidic residues" evidence="1">
    <location>
        <begin position="1026"/>
        <end position="1036"/>
    </location>
</feature>
<feature type="compositionally biased region" description="Polar residues" evidence="1">
    <location>
        <begin position="826"/>
        <end position="840"/>
    </location>
</feature>
<feature type="compositionally biased region" description="Polar residues" evidence="1">
    <location>
        <begin position="953"/>
        <end position="963"/>
    </location>
</feature>
<dbReference type="Gene3D" id="3.30.710.10">
    <property type="entry name" value="Potassium Channel Kv1.1, Chain A"/>
    <property type="match status" value="2"/>
</dbReference>
<dbReference type="STRING" id="451379.A0A0N5AVM0"/>
<dbReference type="SMART" id="SM00225">
    <property type="entry name" value="BTB"/>
    <property type="match status" value="1"/>
</dbReference>
<keyword evidence="3" id="KW-1185">Reference proteome</keyword>
<sequence length="1061" mass="119859">MRSCQIWDQFTAERQALRTKFAEQLRLNMSFLVGDVHEADLLLVSADGSKLPAHQCILHQRAPGFYERFVEPTITAATRSGNTSSVLEVAVGDVDSDGLRFFIRSVYTEDEVAQLPESSTARKQSPSNNDDDKSKKDEDEENESPNSNRMRKFIDGGENFINDDNVPESSDNVITDAQPETYDKNESPAQCDSLENFRNNSLCRLANEDPTAMTSFLELATELPTVMSSSMEQSECDTTIADGSNGKDALLGESAYERFINLNKQRNEDAENYVKPRKRSDSCSNSKQMFQMFIGFEGGTIRHIKYLNLINFFYNTYLNKKINYYVIFKGGTSSEMWRSAPDGIRSRALAARQLSMNSLTSLTSIDVSSAEVYTPVIDRNPSCKLAEDLLNMYLKNIDTDVVVKTDNGELFAHRCILSAMCPYFKDQLQKQRVNCIELKGYSRTAVHFLLSFLYGGLTTIGDDVDAYELVSLATHLNIDSLLQLVTLHFRAKKCHFFHRPCASCVSAVFDALPQFHAIKCLQPLFKEALSWQAKHFARIWKGRVFAHLNSRWQKACFGAVAEEMDEETVIDVVLGCERLQASLPYSRTGKASETVQSLVSDVLDFAQEFLLQSFDAVILSESFQAHGKGLALNIGLLEDLFLPLVHSLSADTAIRSYLNLCKLIEIIHKDMPSPRRGILSPVVDVWNPRFLNLIRRLYELIDKHILHYAASAVKTESWKLLNVNDQKRIKETGIFVEMKQPRAPPPKFSSFNRAYKRSTSAGVQLYGVHEQANFSERRRPFTVTEQADDNVRVFDSAHRMEVIDEKVPRRTNSLKVRTHKTDDNETSVVLTGAKTPQQNVVEEEAKDEKKTSSGLKQQDEKRKKSLSSSPKGSPRRKWTDESGVAIEKLVDITHTTNYDELQQQRLERQHTQTVISAPSKNLVIPKIDSAVTMKSVIKPKSVVKPMVSERQHQQMPSSTSTSKDNTHVRSRPYSTSKIRRSQEKISVSTESHETVGKVAQPKLSSKLLPSTGHHTLTNIEKNKRRLTTDVRKDLSRRTQTVASRIPRSPKTARKSSKNDAK</sequence>
<feature type="region of interest" description="Disordered" evidence="1">
    <location>
        <begin position="810"/>
        <end position="880"/>
    </location>
</feature>
<dbReference type="SUPFAM" id="SSF54695">
    <property type="entry name" value="POZ domain"/>
    <property type="match status" value="1"/>
</dbReference>
<feature type="domain" description="BTB" evidence="2">
    <location>
        <begin position="399"/>
        <end position="462"/>
    </location>
</feature>
<reference evidence="4" key="1">
    <citation type="submission" date="2017-02" db="UniProtKB">
        <authorList>
            <consortium name="WormBaseParasite"/>
        </authorList>
    </citation>
    <scope>IDENTIFICATION</scope>
</reference>
<dbReference type="Pfam" id="PF00651">
    <property type="entry name" value="BTB"/>
    <property type="match status" value="1"/>
</dbReference>
<evidence type="ECO:0000313" key="4">
    <source>
        <dbReference type="WBParaSite" id="SMUV_0000894401-mRNA-1"/>
    </source>
</evidence>
<protein>
    <submittedName>
        <fullName evidence="4">BTB domain-containing protein</fullName>
    </submittedName>
</protein>
<dbReference type="Proteomes" id="UP000046393">
    <property type="component" value="Unplaced"/>
</dbReference>
<accession>A0A0N5AVM0</accession>
<dbReference type="WBParaSite" id="SMUV_0000894401-mRNA-1">
    <property type="protein sequence ID" value="SMUV_0000894401-mRNA-1"/>
    <property type="gene ID" value="SMUV_0000894401"/>
</dbReference>
<feature type="domain" description="BTB" evidence="2">
    <location>
        <begin position="39"/>
        <end position="108"/>
    </location>
</feature>
<dbReference type="PROSITE" id="PS50097">
    <property type="entry name" value="BTB"/>
    <property type="match status" value="2"/>
</dbReference>
<evidence type="ECO:0000256" key="1">
    <source>
        <dbReference type="SAM" id="MobiDB-lite"/>
    </source>
</evidence>